<dbReference type="PANTHER" id="PTHR37814">
    <property type="entry name" value="CONSERVED MEMBRANE PROTEIN"/>
    <property type="match status" value="1"/>
</dbReference>
<dbReference type="Proteomes" id="UP000190080">
    <property type="component" value="Unassembled WGS sequence"/>
</dbReference>
<evidence type="ECO:0008006" key="4">
    <source>
        <dbReference type="Google" id="ProtNLM"/>
    </source>
</evidence>
<proteinExistence type="predicted"/>
<feature type="transmembrane region" description="Helical" evidence="1">
    <location>
        <begin position="342"/>
        <end position="363"/>
    </location>
</feature>
<feature type="transmembrane region" description="Helical" evidence="1">
    <location>
        <begin position="183"/>
        <end position="205"/>
    </location>
</feature>
<dbReference type="PANTHER" id="PTHR37814:SF1">
    <property type="entry name" value="MEMBRANE PROTEIN"/>
    <property type="match status" value="1"/>
</dbReference>
<evidence type="ECO:0000313" key="2">
    <source>
        <dbReference type="EMBL" id="OPJ63027.1"/>
    </source>
</evidence>
<feature type="transmembrane region" description="Helical" evidence="1">
    <location>
        <begin position="146"/>
        <end position="163"/>
    </location>
</feature>
<reference evidence="2 3" key="1">
    <citation type="submission" date="2017-03" db="EMBL/GenBank/DDBJ databases">
        <title>Genome sequence of Clostridium oryzae DSM 28571.</title>
        <authorList>
            <person name="Poehlein A."/>
            <person name="Daniel R."/>
        </authorList>
    </citation>
    <scope>NUCLEOTIDE SEQUENCE [LARGE SCALE GENOMIC DNA]</scope>
    <source>
        <strain evidence="2 3">DSM 28571</strain>
    </source>
</reference>
<feature type="transmembrane region" description="Helical" evidence="1">
    <location>
        <begin position="85"/>
        <end position="110"/>
    </location>
</feature>
<gene>
    <name evidence="2" type="ORF">CLORY_13930</name>
</gene>
<dbReference type="EMBL" id="MZGV01000011">
    <property type="protein sequence ID" value="OPJ63027.1"/>
    <property type="molecule type" value="Genomic_DNA"/>
</dbReference>
<evidence type="ECO:0000313" key="3">
    <source>
        <dbReference type="Proteomes" id="UP000190080"/>
    </source>
</evidence>
<feature type="transmembrane region" description="Helical" evidence="1">
    <location>
        <begin position="116"/>
        <end position="134"/>
    </location>
</feature>
<keyword evidence="3" id="KW-1185">Reference proteome</keyword>
<organism evidence="2 3">
    <name type="scientific">Clostridium oryzae</name>
    <dbReference type="NCBI Taxonomy" id="1450648"/>
    <lineage>
        <taxon>Bacteria</taxon>
        <taxon>Bacillati</taxon>
        <taxon>Bacillota</taxon>
        <taxon>Clostridia</taxon>
        <taxon>Eubacteriales</taxon>
        <taxon>Clostridiaceae</taxon>
        <taxon>Clostridium</taxon>
    </lineage>
</organism>
<protein>
    <recommendedName>
        <fullName evidence="4">Transporter</fullName>
    </recommendedName>
</protein>
<name>A0A1V4IUA5_9CLOT</name>
<feature type="transmembrane region" description="Helical" evidence="1">
    <location>
        <begin position="43"/>
        <end position="64"/>
    </location>
</feature>
<accession>A0A1V4IUA5</accession>
<keyword evidence="1" id="KW-1133">Transmembrane helix</keyword>
<dbReference type="InterPro" id="IPR038728">
    <property type="entry name" value="YkvI-like"/>
</dbReference>
<dbReference type="AlphaFoldDB" id="A0A1V4IUA5"/>
<keyword evidence="1" id="KW-0812">Transmembrane</keyword>
<dbReference type="STRING" id="1450648.CLORY_13930"/>
<dbReference type="OrthoDB" id="4424890at2"/>
<sequence>MIKRFLDVLQVAAVFIGTIVGAGLASGKEISNFFTYYGYKSFLGIALCGLLYILVYFFIIKITIKFNLKSYKQLIDLVSPDAVGQFISLVTSLFLIGGAAIIMAGSGAILNQYFGISKWIGISLMILFTIIVLLKDTNGLIEINSFIVPSLIIVLSTIFLLYIKFNSANINLMYLKGMETSKAFWPVSTILYAAFNILSSSGVLIPLAMKFNDKKTMFWGIAVGAIVLSFLCIAINLMLLLNVPNIYHYEIPLLFICKRFGRSFQFILLCIIWLEMFSTEISDIYSLGKTLENISFSRHSYNKQLKYVHNFIASLNYKKSIFIIILIALPISQIGFSKLIKLLYPSFGVISIFFIAKCIIFYFKKHNS</sequence>
<dbReference type="RefSeq" id="WP_079422808.1">
    <property type="nucleotide sequence ID" value="NZ_MZGV01000011.1"/>
</dbReference>
<comment type="caution">
    <text evidence="2">The sequence shown here is derived from an EMBL/GenBank/DDBJ whole genome shotgun (WGS) entry which is preliminary data.</text>
</comment>
<keyword evidence="1" id="KW-0472">Membrane</keyword>
<evidence type="ECO:0000256" key="1">
    <source>
        <dbReference type="SAM" id="Phobius"/>
    </source>
</evidence>
<feature type="transmembrane region" description="Helical" evidence="1">
    <location>
        <begin position="217"/>
        <end position="241"/>
    </location>
</feature>